<dbReference type="Proteomes" id="UP001501083">
    <property type="component" value="Unassembled WGS sequence"/>
</dbReference>
<sequence>MSSQILFTGAIHIEYGQFYVDPGVDAFAAGGAEFLDPLRSAFRGQSNGICGASRKGSLFLITGLSQGTVCVTIELAQAEPPRDEAWEEIVECAFAHEAPRLFLSEWELERRQPLALPRGIYRVRYGAKSMLDDSQAGEDGPVQEYLLQFWPAPPSRDEVVKVSGDCARYWHGEVAGYGA</sequence>
<gene>
    <name evidence="1" type="ORF">GCM10025759_35420</name>
</gene>
<organism evidence="1 2">
    <name type="scientific">Lysobacter panacisoli</name>
    <dbReference type="NCBI Taxonomy" id="1255263"/>
    <lineage>
        <taxon>Bacteria</taxon>
        <taxon>Pseudomonadati</taxon>
        <taxon>Pseudomonadota</taxon>
        <taxon>Gammaproteobacteria</taxon>
        <taxon>Lysobacterales</taxon>
        <taxon>Lysobacteraceae</taxon>
        <taxon>Lysobacter</taxon>
    </lineage>
</organism>
<comment type="caution">
    <text evidence="1">The sequence shown here is derived from an EMBL/GenBank/DDBJ whole genome shotgun (WGS) entry which is preliminary data.</text>
</comment>
<evidence type="ECO:0000313" key="2">
    <source>
        <dbReference type="Proteomes" id="UP001501083"/>
    </source>
</evidence>
<proteinExistence type="predicted"/>
<protein>
    <submittedName>
        <fullName evidence="1">Uncharacterized protein</fullName>
    </submittedName>
</protein>
<accession>A0ABP9LPW6</accession>
<evidence type="ECO:0000313" key="1">
    <source>
        <dbReference type="EMBL" id="GAA5083000.1"/>
    </source>
</evidence>
<dbReference type="EMBL" id="BAABKY010000006">
    <property type="protein sequence ID" value="GAA5083000.1"/>
    <property type="molecule type" value="Genomic_DNA"/>
</dbReference>
<reference evidence="2" key="1">
    <citation type="journal article" date="2019" name="Int. J. Syst. Evol. Microbiol.">
        <title>The Global Catalogue of Microorganisms (GCM) 10K type strain sequencing project: providing services to taxonomists for standard genome sequencing and annotation.</title>
        <authorList>
            <consortium name="The Broad Institute Genomics Platform"/>
            <consortium name="The Broad Institute Genome Sequencing Center for Infectious Disease"/>
            <person name="Wu L."/>
            <person name="Ma J."/>
        </authorList>
    </citation>
    <scope>NUCLEOTIDE SEQUENCE [LARGE SCALE GENOMIC DNA]</scope>
    <source>
        <strain evidence="2">JCM 19212</strain>
    </source>
</reference>
<keyword evidence="2" id="KW-1185">Reference proteome</keyword>
<dbReference type="RefSeq" id="WP_158983815.1">
    <property type="nucleotide sequence ID" value="NZ_BAABKY010000006.1"/>
</dbReference>
<name>A0ABP9LPW6_9GAMM</name>